<reference evidence="1 2" key="1">
    <citation type="submission" date="2024-09" db="EMBL/GenBank/DDBJ databases">
        <title>Chromosome-scale assembly of Riccia sorocarpa.</title>
        <authorList>
            <person name="Paukszto L."/>
        </authorList>
    </citation>
    <scope>NUCLEOTIDE SEQUENCE [LARGE SCALE GENOMIC DNA]</scope>
    <source>
        <strain evidence="1">LP-2024</strain>
        <tissue evidence="1">Aerial parts of the thallus</tissue>
    </source>
</reference>
<protein>
    <submittedName>
        <fullName evidence="1">Uncharacterized protein</fullName>
    </submittedName>
</protein>
<evidence type="ECO:0000313" key="2">
    <source>
        <dbReference type="Proteomes" id="UP001633002"/>
    </source>
</evidence>
<comment type="caution">
    <text evidence="1">The sequence shown here is derived from an EMBL/GenBank/DDBJ whole genome shotgun (WGS) entry which is preliminary data.</text>
</comment>
<accession>A0ABD3GVB1</accession>
<organism evidence="1 2">
    <name type="scientific">Riccia sorocarpa</name>
    <dbReference type="NCBI Taxonomy" id="122646"/>
    <lineage>
        <taxon>Eukaryota</taxon>
        <taxon>Viridiplantae</taxon>
        <taxon>Streptophyta</taxon>
        <taxon>Embryophyta</taxon>
        <taxon>Marchantiophyta</taxon>
        <taxon>Marchantiopsida</taxon>
        <taxon>Marchantiidae</taxon>
        <taxon>Marchantiales</taxon>
        <taxon>Ricciaceae</taxon>
        <taxon>Riccia</taxon>
    </lineage>
</organism>
<proteinExistence type="predicted"/>
<dbReference type="AlphaFoldDB" id="A0ABD3GVB1"/>
<gene>
    <name evidence="1" type="ORF">R1sor_024035</name>
</gene>
<name>A0ABD3GVB1_9MARC</name>
<sequence>MRTSHCVVVQTVFREEESQHLYSECRYYPTPEPESFIDGVGLQYLKISDKEVDPDCSSVCWEKEERRFPGRMVENTPNYMTRVVPSYSDDKSGLVYPHRNKGSLKQPQKKTLAEQYFILEPLHSLSYQGLEYLESCLSFESLLDKLETGEGDPSEARSRAVALRLLLRLPMQLPGELKGSPESSGNRTVHSRIHLSAKGKHHRVLTPRCDTTIIQQLGRNNAIVLLQKFLRVRANMISVEKTKARWEESYDELNGFQQCYKPEGIRSGMNLDTSITEKVIVRTLIGQFLGVILEPLVISMPVSPPHPNGRTTAKPR</sequence>
<keyword evidence="2" id="KW-1185">Reference proteome</keyword>
<dbReference type="Proteomes" id="UP001633002">
    <property type="component" value="Unassembled WGS sequence"/>
</dbReference>
<dbReference type="EMBL" id="JBJQOH010000007">
    <property type="protein sequence ID" value="KAL3681079.1"/>
    <property type="molecule type" value="Genomic_DNA"/>
</dbReference>
<evidence type="ECO:0000313" key="1">
    <source>
        <dbReference type="EMBL" id="KAL3681079.1"/>
    </source>
</evidence>